<name>A0A9N9AS34_9GLOM</name>
<comment type="similarity">
    <text evidence="1">Belongs to the DNA2/NAM7 helicase family.</text>
</comment>
<evidence type="ECO:0000259" key="7">
    <source>
        <dbReference type="SMART" id="SM00382"/>
    </source>
</evidence>
<evidence type="ECO:0000256" key="3">
    <source>
        <dbReference type="ARBA" id="ARBA00022801"/>
    </source>
</evidence>
<proteinExistence type="inferred from homology"/>
<evidence type="ECO:0000256" key="5">
    <source>
        <dbReference type="ARBA" id="ARBA00022840"/>
    </source>
</evidence>
<dbReference type="GO" id="GO:0031048">
    <property type="term" value="P:regulatory ncRNA-mediated heterochromatin formation"/>
    <property type="evidence" value="ECO:0007669"/>
    <property type="project" value="TreeGrafter"/>
</dbReference>
<dbReference type="SMART" id="SM00382">
    <property type="entry name" value="AAA"/>
    <property type="match status" value="1"/>
</dbReference>
<dbReference type="Pfam" id="PF13087">
    <property type="entry name" value="AAA_12"/>
    <property type="match status" value="1"/>
</dbReference>
<evidence type="ECO:0000256" key="2">
    <source>
        <dbReference type="ARBA" id="ARBA00022741"/>
    </source>
</evidence>
<sequence length="1236" mass="142038">MTRKKKGPRPDHYREPFQESQSRTGSTFMRTNDNEQPRQRDTWGTDHAMTDEWPTSHATADKWPTPNSTSNEWASNNKMQASPAGAWNDATNKWTTSNNRQASPAGAWNNPYRPNEYPVEPARSSVRTGGQTDDEPEWFKRLSRDEPEWFEQSSRDEPEWLKQPSRDRRGRGRGRGRGGRGRGGNMSAEGSERPRRIRLPDLEEIVKPKKEGFRKVSVMPTKEDLLGETPEDLPYNDADLPYENVESYLVTHFKLLKEDCVRPLREGIRMYRSGKYRIDDTDMRIYEKVHLVGVTCALAGIVLRVGFRLPHGVAVRWKQSKRLIPGTFVVLTKDNFDTMKFGVVISRADELLADKFDLQIDILFREEDTEFFWTEDYIMVEATSTYFEAYRHVLTVLQELDPDTMPFKPQLIDLDDNIDRPGYLEKHVGLYDLGVAKPFEDMKEILGYSRIDVNKEWPSIQDFGSTLHSSQYEALQRMLTKQLSLVQGPPGTGKTYVGLAAVRILLENVGGPIIISCQTNHALDQFLEEIMNFEDKIIRLGSRSKSEKILPKTLYNVKRDERERLRNPEFNRLIRDRNQLVNKIQNLCEDITKPCLPISYVKEHGLLSDKQLASLEEDDWVTSSSRYDKGEKDYLREWLEQALETTASAHNKIETEMAALYVTGEDKDDITEVDEEEIDEIVAEFQANEGGLLTKGEHIVLRSNECVSSSTYVSEYEIQKYMECEDLWEIPVHVRAAIHNSWRRELLQERQDELHKLNLEYTKICAKLKYQRIREDLAMLQTAKVVGMTTTAAAKYHDLLIHLKSKIIVIEEAAEALEAHIVTALTPSTEHLILIGDHEQLRPRLAVHELAQIHGLDLSLFERLIRFMPFTRLTEQRRMRPEIRRLLTPIYDKDGHGAIMDAEEVKNYPNVEGVMKNLLFFDHQNDESSSRDGMSKINDFEASMCARFAAYLVKVGYDIKRITILSMYTAQRKRIERLLKEESSTSLEEIKNIQVSSVDGFQGEENDIIILSLVRSSESKGIGFLNVSNRICVALSRARHGLYIFGNAKKLVDYSDLWRSIMRILNRNDSYSETLELWCKQHSRPNDDPPIYVKTTIAWNSDFPAEGGCNQKCGKLMECGHPCPRDCHTYSHEMVPCWETCIRILPCGHPCNKECRDPCGPCKSPVNIKPPCGHNKPIPCAERYQYICREQCEKLLKCGHQLVIRSAQTPAERLCRLGIIAAIAQTLRVINHTAGL</sequence>
<reference evidence="8" key="1">
    <citation type="submission" date="2021-06" db="EMBL/GenBank/DDBJ databases">
        <authorList>
            <person name="Kallberg Y."/>
            <person name="Tangrot J."/>
            <person name="Rosling A."/>
        </authorList>
    </citation>
    <scope>NUCLEOTIDE SEQUENCE</scope>
    <source>
        <strain evidence="8">BR232B</strain>
    </source>
</reference>
<feature type="compositionally biased region" description="Basic and acidic residues" evidence="6">
    <location>
        <begin position="8"/>
        <end position="17"/>
    </location>
</feature>
<dbReference type="InterPro" id="IPR057373">
    <property type="entry name" value="ZNFX1"/>
</dbReference>
<feature type="compositionally biased region" description="Polar residues" evidence="6">
    <location>
        <begin position="18"/>
        <end position="31"/>
    </location>
</feature>
<dbReference type="Pfam" id="PF13086">
    <property type="entry name" value="AAA_11"/>
    <property type="match status" value="1"/>
</dbReference>
<dbReference type="GO" id="GO:0004386">
    <property type="term" value="F:helicase activity"/>
    <property type="evidence" value="ECO:0007669"/>
    <property type="project" value="UniProtKB-KW"/>
</dbReference>
<feature type="compositionally biased region" description="Basic residues" evidence="6">
    <location>
        <begin position="168"/>
        <end position="180"/>
    </location>
</feature>
<dbReference type="Gene3D" id="3.40.50.300">
    <property type="entry name" value="P-loop containing nucleotide triphosphate hydrolases"/>
    <property type="match status" value="3"/>
</dbReference>
<dbReference type="CDD" id="cd18808">
    <property type="entry name" value="SF1_C_Upf1"/>
    <property type="match status" value="1"/>
</dbReference>
<dbReference type="Proteomes" id="UP000789739">
    <property type="component" value="Unassembled WGS sequence"/>
</dbReference>
<feature type="compositionally biased region" description="Polar residues" evidence="6">
    <location>
        <begin position="89"/>
        <end position="102"/>
    </location>
</feature>
<keyword evidence="3" id="KW-0378">Hydrolase</keyword>
<evidence type="ECO:0000256" key="4">
    <source>
        <dbReference type="ARBA" id="ARBA00022806"/>
    </source>
</evidence>
<dbReference type="CDD" id="cd06008">
    <property type="entry name" value="NF-X1-zinc-finger"/>
    <property type="match status" value="1"/>
</dbReference>
<dbReference type="PANTHER" id="PTHR10887:SF341">
    <property type="entry name" value="NFX1-TYPE ZINC FINGER-CONTAINING PROTEIN 1"/>
    <property type="match status" value="1"/>
</dbReference>
<dbReference type="InterPro" id="IPR003593">
    <property type="entry name" value="AAA+_ATPase"/>
</dbReference>
<protein>
    <submittedName>
        <fullName evidence="8">7574_t:CDS:1</fullName>
    </submittedName>
</protein>
<dbReference type="InterPro" id="IPR027417">
    <property type="entry name" value="P-loop_NTPase"/>
</dbReference>
<dbReference type="FunFam" id="3.40.50.300:FF:000326">
    <property type="entry name" value="P-loop containing nucleoside triphosphate hydrolase"/>
    <property type="match status" value="1"/>
</dbReference>
<dbReference type="GO" id="GO:0016787">
    <property type="term" value="F:hydrolase activity"/>
    <property type="evidence" value="ECO:0007669"/>
    <property type="project" value="UniProtKB-KW"/>
</dbReference>
<accession>A0A9N9AS34</accession>
<dbReference type="GO" id="GO:0005524">
    <property type="term" value="F:ATP binding"/>
    <property type="evidence" value="ECO:0007669"/>
    <property type="project" value="UniProtKB-KW"/>
</dbReference>
<keyword evidence="2" id="KW-0547">Nucleotide-binding</keyword>
<dbReference type="InterPro" id="IPR045055">
    <property type="entry name" value="DNA2/NAM7-like"/>
</dbReference>
<dbReference type="InterPro" id="IPR047187">
    <property type="entry name" value="SF1_C_Upf1"/>
</dbReference>
<dbReference type="GO" id="GO:0005694">
    <property type="term" value="C:chromosome"/>
    <property type="evidence" value="ECO:0007669"/>
    <property type="project" value="UniProtKB-ARBA"/>
</dbReference>
<organism evidence="8 9">
    <name type="scientific">Paraglomus brasilianum</name>
    <dbReference type="NCBI Taxonomy" id="144538"/>
    <lineage>
        <taxon>Eukaryota</taxon>
        <taxon>Fungi</taxon>
        <taxon>Fungi incertae sedis</taxon>
        <taxon>Mucoromycota</taxon>
        <taxon>Glomeromycotina</taxon>
        <taxon>Glomeromycetes</taxon>
        <taxon>Paraglomerales</taxon>
        <taxon>Paraglomeraceae</taxon>
        <taxon>Paraglomus</taxon>
    </lineage>
</organism>
<feature type="domain" description="AAA+ ATPase" evidence="7">
    <location>
        <begin position="480"/>
        <end position="860"/>
    </location>
</feature>
<dbReference type="PANTHER" id="PTHR10887">
    <property type="entry name" value="DNA2/NAM7 HELICASE FAMILY"/>
    <property type="match status" value="1"/>
</dbReference>
<comment type="caution">
    <text evidence="8">The sequence shown here is derived from an EMBL/GenBank/DDBJ whole genome shotgun (WGS) entry which is preliminary data.</text>
</comment>
<dbReference type="Pfam" id="PF25396">
    <property type="entry name" value="ZNFX1"/>
    <property type="match status" value="1"/>
</dbReference>
<keyword evidence="9" id="KW-1185">Reference proteome</keyword>
<evidence type="ECO:0000313" key="9">
    <source>
        <dbReference type="Proteomes" id="UP000789739"/>
    </source>
</evidence>
<keyword evidence="5" id="KW-0067">ATP-binding</keyword>
<dbReference type="InterPro" id="IPR041679">
    <property type="entry name" value="DNA2/NAM7-like_C"/>
</dbReference>
<feature type="compositionally biased region" description="Polar residues" evidence="6">
    <location>
        <begin position="65"/>
        <end position="80"/>
    </location>
</feature>
<dbReference type="OrthoDB" id="409395at2759"/>
<dbReference type="InterPro" id="IPR041677">
    <property type="entry name" value="DNA2/NAM7_AAA_11"/>
</dbReference>
<gene>
    <name evidence="8" type="ORF">PBRASI_LOCUS4520</name>
</gene>
<dbReference type="AlphaFoldDB" id="A0A9N9AS34"/>
<evidence type="ECO:0000256" key="6">
    <source>
        <dbReference type="SAM" id="MobiDB-lite"/>
    </source>
</evidence>
<dbReference type="EMBL" id="CAJVPI010000474">
    <property type="protein sequence ID" value="CAG8539632.1"/>
    <property type="molecule type" value="Genomic_DNA"/>
</dbReference>
<keyword evidence="4" id="KW-0347">Helicase</keyword>
<evidence type="ECO:0000313" key="8">
    <source>
        <dbReference type="EMBL" id="CAG8539632.1"/>
    </source>
</evidence>
<feature type="compositionally biased region" description="Basic and acidic residues" evidence="6">
    <location>
        <begin position="32"/>
        <end position="50"/>
    </location>
</feature>
<dbReference type="SUPFAM" id="SSF52540">
    <property type="entry name" value="P-loop containing nucleoside triphosphate hydrolases"/>
    <property type="match status" value="1"/>
</dbReference>
<dbReference type="GO" id="GO:0031380">
    <property type="term" value="C:nuclear RNA-directed RNA polymerase complex"/>
    <property type="evidence" value="ECO:0007669"/>
    <property type="project" value="TreeGrafter"/>
</dbReference>
<evidence type="ECO:0000256" key="1">
    <source>
        <dbReference type="ARBA" id="ARBA00007913"/>
    </source>
</evidence>
<feature type="region of interest" description="Disordered" evidence="6">
    <location>
        <begin position="1"/>
        <end position="196"/>
    </location>
</feature>
<feature type="compositionally biased region" description="Basic and acidic residues" evidence="6">
    <location>
        <begin position="137"/>
        <end position="167"/>
    </location>
</feature>